<feature type="region of interest" description="Disordered" evidence="1">
    <location>
        <begin position="1"/>
        <end position="52"/>
    </location>
</feature>
<accession>A0A6V7JHM1</accession>
<protein>
    <submittedName>
        <fullName evidence="3">Uncharacterized protein</fullName>
    </submittedName>
</protein>
<keyword evidence="2" id="KW-0812">Transmembrane</keyword>
<dbReference type="AlphaFoldDB" id="A0A6V7JHM1"/>
<evidence type="ECO:0000256" key="2">
    <source>
        <dbReference type="SAM" id="Phobius"/>
    </source>
</evidence>
<feature type="transmembrane region" description="Helical" evidence="2">
    <location>
        <begin position="60"/>
        <end position="81"/>
    </location>
</feature>
<keyword evidence="2" id="KW-0472">Membrane</keyword>
<gene>
    <name evidence="3" type="ORF">BBRV_LOCUS48440</name>
</gene>
<reference evidence="3" key="1">
    <citation type="submission" date="2020-07" db="EMBL/GenBank/DDBJ databases">
        <authorList>
            <person name="Ferguson B K."/>
        </authorList>
    </citation>
    <scope>NUCLEOTIDE SEQUENCE</scope>
    <source>
        <strain evidence="3">L06</strain>
    </source>
</reference>
<proteinExistence type="predicted"/>
<name>A0A6V7JHM1_9HYME</name>
<dbReference type="EMBL" id="CADCXW020000015">
    <property type="protein sequence ID" value="CAD1549545.1"/>
    <property type="molecule type" value="Genomic_DNA"/>
</dbReference>
<keyword evidence="2" id="KW-1133">Transmembrane helix</keyword>
<feature type="compositionally biased region" description="Basic residues" evidence="1">
    <location>
        <begin position="1"/>
        <end position="11"/>
    </location>
</feature>
<evidence type="ECO:0000256" key="1">
    <source>
        <dbReference type="SAM" id="MobiDB-lite"/>
    </source>
</evidence>
<sequence>MGKRNRRRSRKDRTPTPPPKKRTPSPSPSPPTPTQEIETTPPSRERTPSPPRVSLVDEAIFLRTLSLVLALILTYFTYVYLQCCGRPPRRHPF</sequence>
<evidence type="ECO:0000313" key="3">
    <source>
        <dbReference type="EMBL" id="CAD1549545.1"/>
    </source>
</evidence>
<organism evidence="3">
    <name type="scientific">Bracon brevicornis</name>
    <dbReference type="NCBI Taxonomy" id="1563983"/>
    <lineage>
        <taxon>Eukaryota</taxon>
        <taxon>Metazoa</taxon>
        <taxon>Ecdysozoa</taxon>
        <taxon>Arthropoda</taxon>
        <taxon>Hexapoda</taxon>
        <taxon>Insecta</taxon>
        <taxon>Pterygota</taxon>
        <taxon>Neoptera</taxon>
        <taxon>Endopterygota</taxon>
        <taxon>Hymenoptera</taxon>
        <taxon>Apocrita</taxon>
        <taxon>Ichneumonoidea</taxon>
        <taxon>Braconidae</taxon>
        <taxon>Braconinae</taxon>
        <taxon>Bracon</taxon>
    </lineage>
</organism>